<proteinExistence type="inferred from homology"/>
<dbReference type="InterPro" id="IPR036453">
    <property type="entry name" value="GluRdtase_dimer_dom_sf"/>
</dbReference>
<comment type="catalytic activity">
    <reaction evidence="7 8">
        <text>(S)-4-amino-5-oxopentanoate + tRNA(Glu) + NADP(+) = L-glutamyl-tRNA(Glu) + NADPH + H(+)</text>
        <dbReference type="Rhea" id="RHEA:12344"/>
        <dbReference type="Rhea" id="RHEA-COMP:9663"/>
        <dbReference type="Rhea" id="RHEA-COMP:9680"/>
        <dbReference type="ChEBI" id="CHEBI:15378"/>
        <dbReference type="ChEBI" id="CHEBI:57501"/>
        <dbReference type="ChEBI" id="CHEBI:57783"/>
        <dbReference type="ChEBI" id="CHEBI:58349"/>
        <dbReference type="ChEBI" id="CHEBI:78442"/>
        <dbReference type="ChEBI" id="CHEBI:78520"/>
        <dbReference type="EC" id="1.2.1.70"/>
    </reaction>
</comment>
<keyword evidence="17" id="KW-1185">Reference proteome</keyword>
<comment type="subunit">
    <text evidence="8">Homodimer.</text>
</comment>
<dbReference type="NCBIfam" id="NF000744">
    <property type="entry name" value="PRK00045.1-3"/>
    <property type="match status" value="1"/>
</dbReference>
<dbReference type="UniPathway" id="UPA00251">
    <property type="reaction ID" value="UER00316"/>
</dbReference>
<feature type="domain" description="Tetrapyrrole biosynthesis glutamyl-tRNA reductase dimerisation" evidence="13">
    <location>
        <begin position="372"/>
        <end position="470"/>
    </location>
</feature>
<feature type="active site" description="Nucleophile" evidence="8 9">
    <location>
        <position position="50"/>
    </location>
</feature>
<evidence type="ECO:0000259" key="15">
    <source>
        <dbReference type="Pfam" id="PF05201"/>
    </source>
</evidence>
<dbReference type="PIRSF" id="PIRSF000445">
    <property type="entry name" value="4pyrrol_synth_GluRdtase"/>
    <property type="match status" value="1"/>
</dbReference>
<dbReference type="CDD" id="cd05213">
    <property type="entry name" value="NAD_bind_Glutamyl_tRNA_reduct"/>
    <property type="match status" value="1"/>
</dbReference>
<dbReference type="HAMAP" id="MF_00087">
    <property type="entry name" value="Glu_tRNA_reductase"/>
    <property type="match status" value="1"/>
</dbReference>
<comment type="domain">
    <text evidence="8">Possesses an unusual extended V-shaped dimeric structure with each monomer consisting of three distinct domains arranged along a curved 'spinal' alpha-helix. The N-terminal catalytic domain specifically recognizes the glutamate moiety of the substrate. The second domain is the NADPH-binding domain, and the third C-terminal domain is responsible for dimerization.</text>
</comment>
<dbReference type="InterPro" id="IPR015896">
    <property type="entry name" value="4pyrrol_synth_GluRdtase_dimer"/>
</dbReference>
<feature type="binding site" evidence="8 10">
    <location>
        <begin position="114"/>
        <end position="116"/>
    </location>
    <ligand>
        <name>substrate</name>
    </ligand>
</feature>
<evidence type="ECO:0000256" key="11">
    <source>
        <dbReference type="PIRSR" id="PIRSR000445-3"/>
    </source>
</evidence>
<comment type="pathway">
    <text evidence="1 8">Porphyrin-containing compound metabolism; protoporphyrin-IX biosynthesis; 5-aminolevulinate from L-glutamyl-tRNA(Glu): step 1/2.</text>
</comment>
<dbReference type="Gene3D" id="3.40.50.720">
    <property type="entry name" value="NAD(P)-binding Rossmann-like Domain"/>
    <property type="match status" value="1"/>
</dbReference>
<evidence type="ECO:0000256" key="6">
    <source>
        <dbReference type="ARBA" id="ARBA00023244"/>
    </source>
</evidence>
<evidence type="ECO:0000313" key="17">
    <source>
        <dbReference type="Proteomes" id="UP000578077"/>
    </source>
</evidence>
<feature type="binding site" evidence="8 10">
    <location>
        <position position="109"/>
    </location>
    <ligand>
        <name>substrate</name>
    </ligand>
</feature>
<feature type="binding site" evidence="8 10">
    <location>
        <begin position="49"/>
        <end position="52"/>
    </location>
    <ligand>
        <name>substrate</name>
    </ligand>
</feature>
<dbReference type="PROSITE" id="PS00747">
    <property type="entry name" value="GLUTR"/>
    <property type="match status" value="1"/>
</dbReference>
<dbReference type="SUPFAM" id="SSF69742">
    <property type="entry name" value="Glutamyl tRNA-reductase catalytic, N-terminal domain"/>
    <property type="match status" value="1"/>
</dbReference>
<dbReference type="InterPro" id="IPR015895">
    <property type="entry name" value="4pyrrol_synth_GluRdtase_N"/>
</dbReference>
<feature type="site" description="Important for activity" evidence="8 12">
    <location>
        <position position="99"/>
    </location>
</feature>
<dbReference type="InterPro" id="IPR006151">
    <property type="entry name" value="Shikm_DH/Glu-tRNA_Rdtase"/>
</dbReference>
<dbReference type="Pfam" id="PF05201">
    <property type="entry name" value="GlutR_N"/>
    <property type="match status" value="1"/>
</dbReference>
<dbReference type="GO" id="GO:0050661">
    <property type="term" value="F:NADP binding"/>
    <property type="evidence" value="ECO:0007669"/>
    <property type="project" value="InterPro"/>
</dbReference>
<dbReference type="PANTHER" id="PTHR43013:SF1">
    <property type="entry name" value="GLUTAMYL-TRNA REDUCTASE"/>
    <property type="match status" value="1"/>
</dbReference>
<dbReference type="InterPro" id="IPR036291">
    <property type="entry name" value="NAD(P)-bd_dom_sf"/>
</dbReference>
<evidence type="ECO:0000256" key="9">
    <source>
        <dbReference type="PIRSR" id="PIRSR000445-1"/>
    </source>
</evidence>
<organism evidence="16 17">
    <name type="scientific">Streptomonospora salina</name>
    <dbReference type="NCBI Taxonomy" id="104205"/>
    <lineage>
        <taxon>Bacteria</taxon>
        <taxon>Bacillati</taxon>
        <taxon>Actinomycetota</taxon>
        <taxon>Actinomycetes</taxon>
        <taxon>Streptosporangiales</taxon>
        <taxon>Nocardiopsidaceae</taxon>
        <taxon>Streptomonospora</taxon>
    </lineage>
</organism>
<dbReference type="EC" id="1.2.1.70" evidence="3 8"/>
<dbReference type="InterPro" id="IPR036343">
    <property type="entry name" value="GluRdtase_N_sf"/>
</dbReference>
<evidence type="ECO:0000259" key="13">
    <source>
        <dbReference type="Pfam" id="PF00745"/>
    </source>
</evidence>
<dbReference type="Proteomes" id="UP000578077">
    <property type="component" value="Unassembled WGS sequence"/>
</dbReference>
<evidence type="ECO:0000256" key="8">
    <source>
        <dbReference type="HAMAP-Rule" id="MF_00087"/>
    </source>
</evidence>
<dbReference type="Gene3D" id="3.30.460.30">
    <property type="entry name" value="Glutamyl-tRNA reductase, N-terminal domain"/>
    <property type="match status" value="1"/>
</dbReference>
<dbReference type="GO" id="GO:0008883">
    <property type="term" value="F:glutamyl-tRNA reductase activity"/>
    <property type="evidence" value="ECO:0007669"/>
    <property type="project" value="UniProtKB-UniRule"/>
</dbReference>
<feature type="binding site" evidence="8 10">
    <location>
        <position position="120"/>
    </location>
    <ligand>
        <name>substrate</name>
    </ligand>
</feature>
<dbReference type="InterPro" id="IPR000343">
    <property type="entry name" value="4pyrrol_synth_GluRdtase"/>
</dbReference>
<evidence type="ECO:0000256" key="3">
    <source>
        <dbReference type="ARBA" id="ARBA00012970"/>
    </source>
</evidence>
<comment type="miscellaneous">
    <text evidence="8">During catalysis, the active site Cys acts as a nucleophile attacking the alpha-carbonyl group of tRNA-bound glutamate with the formation of a thioester intermediate between enzyme and glutamate, and the concomitant release of tRNA(Glu). The thioester intermediate is finally reduced by direct hydride transfer from NADPH, to form the product GSA.</text>
</comment>
<protein>
    <recommendedName>
        <fullName evidence="3 8">Glutamyl-tRNA reductase</fullName>
        <shortName evidence="8">GluTR</shortName>
        <ecNumber evidence="3 8">1.2.1.70</ecNumber>
    </recommendedName>
</protein>
<dbReference type="PANTHER" id="PTHR43013">
    <property type="entry name" value="GLUTAMYL-TRNA REDUCTASE"/>
    <property type="match status" value="1"/>
</dbReference>
<dbReference type="InterPro" id="IPR018214">
    <property type="entry name" value="GluRdtase_CS"/>
</dbReference>
<evidence type="ECO:0000256" key="5">
    <source>
        <dbReference type="ARBA" id="ARBA00023002"/>
    </source>
</evidence>
<feature type="binding site" evidence="8 11">
    <location>
        <begin position="231"/>
        <end position="236"/>
    </location>
    <ligand>
        <name>NADP(+)</name>
        <dbReference type="ChEBI" id="CHEBI:58349"/>
    </ligand>
</feature>
<gene>
    <name evidence="8" type="primary">hemA</name>
    <name evidence="16" type="ORF">HNR25_002848</name>
</gene>
<dbReference type="AlphaFoldDB" id="A0A841E5F0"/>
<dbReference type="Pfam" id="PF00745">
    <property type="entry name" value="GlutR_dimer"/>
    <property type="match status" value="1"/>
</dbReference>
<accession>A0A841E5F0</accession>
<evidence type="ECO:0000256" key="12">
    <source>
        <dbReference type="PIRSR" id="PIRSR000445-4"/>
    </source>
</evidence>
<dbReference type="GO" id="GO:0019353">
    <property type="term" value="P:protoporphyrinogen IX biosynthetic process from glutamate"/>
    <property type="evidence" value="ECO:0007669"/>
    <property type="project" value="TreeGrafter"/>
</dbReference>
<keyword evidence="5 8" id="KW-0560">Oxidoreductase</keyword>
<dbReference type="EMBL" id="JACHLY010000001">
    <property type="protein sequence ID" value="MBB5999097.1"/>
    <property type="molecule type" value="Genomic_DNA"/>
</dbReference>
<feature type="domain" description="Quinate/shikimate 5-dehydrogenase/glutamyl-tRNA reductase" evidence="14">
    <location>
        <begin position="221"/>
        <end position="353"/>
    </location>
</feature>
<comment type="function">
    <text evidence="8">Catalyzes the NADPH-dependent reduction of glutamyl-tRNA(Glu) to glutamate 1-semialdehyde (GSA).</text>
</comment>
<dbReference type="Pfam" id="PF01488">
    <property type="entry name" value="Shikimate_DH"/>
    <property type="match status" value="1"/>
</dbReference>
<evidence type="ECO:0000313" key="16">
    <source>
        <dbReference type="EMBL" id="MBB5999097.1"/>
    </source>
</evidence>
<dbReference type="SUPFAM" id="SSF69075">
    <property type="entry name" value="Glutamyl tRNA-reductase dimerization domain"/>
    <property type="match status" value="1"/>
</dbReference>
<reference evidence="16 17" key="1">
    <citation type="submission" date="2020-08" db="EMBL/GenBank/DDBJ databases">
        <title>Sequencing the genomes of 1000 actinobacteria strains.</title>
        <authorList>
            <person name="Klenk H.-P."/>
        </authorList>
    </citation>
    <scope>NUCLEOTIDE SEQUENCE [LARGE SCALE GENOMIC DNA]</scope>
    <source>
        <strain evidence="16 17">DSM 44593</strain>
    </source>
</reference>
<name>A0A841E5F0_9ACTN</name>
<comment type="caution">
    <text evidence="16">The sequence shown here is derived from an EMBL/GenBank/DDBJ whole genome shotgun (WGS) entry which is preliminary data.</text>
</comment>
<dbReference type="SUPFAM" id="SSF51735">
    <property type="entry name" value="NAD(P)-binding Rossmann-fold domains"/>
    <property type="match status" value="1"/>
</dbReference>
<sequence>MSVLAVGVSHRSSPVALLERVALEGQARSKVMSEIAAAPSINEALMVSTCNRTEVYADVDKFHPAVAAVTELLSWHTGVPLSELSHHAYVHYEERAVQHLFSVTCGLDSMVVGEGQILGQVRNAIKEAQEAGIVGRVLNDLGQRALRVGKRAHTDTHLDHAGADMVGFGLDVALRRLGAAAPAAAAPAPSAAGTAGCPVAGAGEAEGAAAEVAAALPDPQALTGLRVLVLGAGSMSALAANTAARQGAGEVSVANRTNQRAERLAECLTEAYEPIRSRAVPFDSAAETLPEVDLVVSCTGAQGLVLTRDQVEHAARSAGRPLVFLDLALPHDIDPDVRDLPGVELVDIEDLRQAVAESDGESAERAGAISLVRGIVDEEVAEYEGVRRAQLVAPTVVALRDKARTLMESELDRLEGRLPDIDDKTRGEVTRAMRRVVDKLLHQPTVRVKELAAEPDGHSYEAALRELFDLDPAAADAVSRVERAPEEGGA</sequence>
<dbReference type="RefSeq" id="WP_184635788.1">
    <property type="nucleotide sequence ID" value="NZ_BAABKT010000010.1"/>
</dbReference>
<comment type="similarity">
    <text evidence="2 8">Belongs to the glutamyl-tRNA reductase family.</text>
</comment>
<evidence type="ECO:0000259" key="14">
    <source>
        <dbReference type="Pfam" id="PF01488"/>
    </source>
</evidence>
<evidence type="ECO:0000256" key="2">
    <source>
        <dbReference type="ARBA" id="ARBA00005916"/>
    </source>
</evidence>
<keyword evidence="4 8" id="KW-0521">NADP</keyword>
<feature type="domain" description="Glutamyl-tRNA reductase N-terminal" evidence="15">
    <location>
        <begin position="6"/>
        <end position="156"/>
    </location>
</feature>
<evidence type="ECO:0000256" key="4">
    <source>
        <dbReference type="ARBA" id="ARBA00022857"/>
    </source>
</evidence>
<keyword evidence="6 8" id="KW-0627">Porphyrin biosynthesis</keyword>
<evidence type="ECO:0000256" key="7">
    <source>
        <dbReference type="ARBA" id="ARBA00047464"/>
    </source>
</evidence>
<dbReference type="FunFam" id="3.30.460.30:FF:000001">
    <property type="entry name" value="Glutamyl-tRNA reductase"/>
    <property type="match status" value="1"/>
</dbReference>
<evidence type="ECO:0000256" key="1">
    <source>
        <dbReference type="ARBA" id="ARBA00005059"/>
    </source>
</evidence>
<evidence type="ECO:0000256" key="10">
    <source>
        <dbReference type="PIRSR" id="PIRSR000445-2"/>
    </source>
</evidence>